<gene>
    <name evidence="7" type="ORF">HMPREF1624_05959</name>
</gene>
<feature type="compositionally biased region" description="Low complexity" evidence="5">
    <location>
        <begin position="476"/>
        <end position="491"/>
    </location>
</feature>
<feature type="transmembrane region" description="Helical" evidence="6">
    <location>
        <begin position="219"/>
        <end position="240"/>
    </location>
</feature>
<keyword evidence="4 6" id="KW-0472">Membrane</keyword>
<feature type="transmembrane region" description="Helical" evidence="6">
    <location>
        <begin position="12"/>
        <end position="36"/>
    </location>
</feature>
<feature type="region of interest" description="Disordered" evidence="5">
    <location>
        <begin position="475"/>
        <end position="665"/>
    </location>
</feature>
<feature type="transmembrane region" description="Helical" evidence="6">
    <location>
        <begin position="142"/>
        <end position="161"/>
    </location>
</feature>
<evidence type="ECO:0000256" key="3">
    <source>
        <dbReference type="ARBA" id="ARBA00022989"/>
    </source>
</evidence>
<feature type="compositionally biased region" description="Basic and acidic residues" evidence="5">
    <location>
        <begin position="556"/>
        <end position="575"/>
    </location>
</feature>
<dbReference type="eggNOG" id="KOG2641">
    <property type="taxonomic scope" value="Eukaryota"/>
</dbReference>
<feature type="compositionally biased region" description="Gly residues" evidence="5">
    <location>
        <begin position="395"/>
        <end position="410"/>
    </location>
</feature>
<dbReference type="OrthoDB" id="5348404at2759"/>
<feature type="compositionally biased region" description="Basic and acidic residues" evidence="5">
    <location>
        <begin position="621"/>
        <end position="630"/>
    </location>
</feature>
<protein>
    <recommendedName>
        <fullName evidence="9">DUF300 domain protein</fullName>
    </recommendedName>
</protein>
<evidence type="ECO:0000313" key="7">
    <source>
        <dbReference type="EMBL" id="ERS97788.1"/>
    </source>
</evidence>
<organism evidence="7 8">
    <name type="scientific">Sporothrix schenckii (strain ATCC 58251 / de Perez 2211183)</name>
    <name type="common">Rose-picker's disease fungus</name>
    <dbReference type="NCBI Taxonomy" id="1391915"/>
    <lineage>
        <taxon>Eukaryota</taxon>
        <taxon>Fungi</taxon>
        <taxon>Dikarya</taxon>
        <taxon>Ascomycota</taxon>
        <taxon>Pezizomycotina</taxon>
        <taxon>Sordariomycetes</taxon>
        <taxon>Sordariomycetidae</taxon>
        <taxon>Ophiostomatales</taxon>
        <taxon>Ophiostomataceae</taxon>
        <taxon>Sporothrix</taxon>
    </lineage>
</organism>
<keyword evidence="3 6" id="KW-1133">Transmembrane helix</keyword>
<dbReference type="SMART" id="SM01417">
    <property type="entry name" value="Solute_trans_a"/>
    <property type="match status" value="1"/>
</dbReference>
<name>U7PQ72_SPOS1</name>
<evidence type="ECO:0000256" key="1">
    <source>
        <dbReference type="ARBA" id="ARBA00004141"/>
    </source>
</evidence>
<dbReference type="InterPro" id="IPR005178">
    <property type="entry name" value="Ostalpha/TMEM184C"/>
</dbReference>
<dbReference type="Proteomes" id="UP000018087">
    <property type="component" value="Unassembled WGS sequence"/>
</dbReference>
<evidence type="ECO:0000256" key="5">
    <source>
        <dbReference type="SAM" id="MobiDB-lite"/>
    </source>
</evidence>
<evidence type="ECO:0000313" key="8">
    <source>
        <dbReference type="Proteomes" id="UP000018087"/>
    </source>
</evidence>
<feature type="compositionally biased region" description="Low complexity" evidence="5">
    <location>
        <begin position="379"/>
        <end position="394"/>
    </location>
</feature>
<keyword evidence="2 6" id="KW-0812">Transmembrane</keyword>
<accession>U7PQ72</accession>
<feature type="transmembrane region" description="Helical" evidence="6">
    <location>
        <begin position="48"/>
        <end position="75"/>
    </location>
</feature>
<feature type="compositionally biased region" description="Polar residues" evidence="5">
    <location>
        <begin position="608"/>
        <end position="617"/>
    </location>
</feature>
<comment type="subcellular location">
    <subcellularLocation>
        <location evidence="1">Membrane</location>
        <topology evidence="1">Multi-pass membrane protein</topology>
    </subcellularLocation>
</comment>
<evidence type="ECO:0000256" key="4">
    <source>
        <dbReference type="ARBA" id="ARBA00023136"/>
    </source>
</evidence>
<feature type="compositionally biased region" description="Basic residues" evidence="5">
    <location>
        <begin position="536"/>
        <end position="545"/>
    </location>
</feature>
<reference evidence="8" key="1">
    <citation type="journal article" date="2014" name="Genome Announc.">
        <title>Genome sequence of the pathogenic fungus Sporothrix schenckii (ATCC 58251).</title>
        <authorList>
            <person name="Cuomo C.A."/>
            <person name="Rodriguez-Del Valle N."/>
            <person name="Perez-Sanchez L."/>
            <person name="Abouelleil A."/>
            <person name="Goldberg J."/>
            <person name="Young S."/>
            <person name="Zeng Q."/>
            <person name="Birren B.W."/>
        </authorList>
    </citation>
    <scope>NUCLEOTIDE SEQUENCE [LARGE SCALE GENOMIC DNA]</scope>
    <source>
        <strain evidence="8">ATCC 58251 / de Perez 2211183</strain>
    </source>
</reference>
<feature type="compositionally biased region" description="Polar residues" evidence="5">
    <location>
        <begin position="580"/>
        <end position="590"/>
    </location>
</feature>
<feature type="transmembrane region" description="Helical" evidence="6">
    <location>
        <begin position="181"/>
        <end position="199"/>
    </location>
</feature>
<feature type="compositionally biased region" description="Polar residues" evidence="5">
    <location>
        <begin position="413"/>
        <end position="423"/>
    </location>
</feature>
<evidence type="ECO:0000256" key="2">
    <source>
        <dbReference type="ARBA" id="ARBA00022692"/>
    </source>
</evidence>
<sequence length="665" mass="72174">MVGGTGQKLAETTVILAGAASLAATLMSIVSIWLQLKNYRKPLLQRYVVRILLMVPIYSISSFSSMISTTAAQFLDPIRDIYEAFTIYTFFQLLINYLGGERSLIIMTHGREPISHLWPLNHVLPPVDISDPHSFLGIKRGILQYAWLKPLLGIAAIVMKATGTYQEGYIGLNSGYFWSGIIYNLSVTVSLYSLGLFWVCMNKDLTPFRPVPKFLCVKLIIFASYWQGFLLSILVFLGALPDNVEGYTPDNLAAAIQDALICIEMPGFAVAHWYAFSWQDYADDTVSAARLPVKYAVRDAFGIRDLIEDSKLTFRGDNYAYRDFDSNDKIMAHADSRSRVARLKAGMRYERGGKGKYWIPSPNKTNNANEPDPYTPLLGGNNSDGSSGRKNSSGHGNGNGNGNGDYGNGNAGPSRSNSHSQTTDDYFGELALDEDMEELYGKARKLEYGDWNYPVVPANVPSRAARWRTTALGGTYEPVPGYYSPVSPVTPDLSGGPRRSGTNASGGASGGGSDRESGPGNRGDATPSAPEAIVVSKKKKGKGKQKQSGALPTADKTSDKSSDKTARKTKSDPDVVAKPTLNTSRSTETTPAPPISPKGDVGLAGSQGPANDQSAASDDNESLRLWRRNDDEDDNASPVLETTTPTYNLEGDEFRNVWGAGQPGQ</sequence>
<evidence type="ECO:0000256" key="6">
    <source>
        <dbReference type="SAM" id="Phobius"/>
    </source>
</evidence>
<dbReference type="HOGENOM" id="CLU_012923_4_2_1"/>
<dbReference type="AlphaFoldDB" id="U7PQ72"/>
<keyword evidence="8" id="KW-1185">Reference proteome</keyword>
<feature type="region of interest" description="Disordered" evidence="5">
    <location>
        <begin position="356"/>
        <end position="423"/>
    </location>
</feature>
<proteinExistence type="predicted"/>
<evidence type="ECO:0008006" key="9">
    <source>
        <dbReference type="Google" id="ProtNLM"/>
    </source>
</evidence>
<dbReference type="EMBL" id="KI440847">
    <property type="protein sequence ID" value="ERS97788.1"/>
    <property type="molecule type" value="Genomic_DNA"/>
</dbReference>
<dbReference type="Pfam" id="PF03619">
    <property type="entry name" value="Solute_trans_a"/>
    <property type="match status" value="1"/>
</dbReference>
<dbReference type="STRING" id="1391915.U7PQ72"/>
<dbReference type="PANTHER" id="PTHR23423">
    <property type="entry name" value="ORGANIC SOLUTE TRANSPORTER-RELATED"/>
    <property type="match status" value="1"/>
</dbReference>
<feature type="transmembrane region" description="Helical" evidence="6">
    <location>
        <begin position="81"/>
        <end position="99"/>
    </location>
</feature>
<dbReference type="GO" id="GO:0016020">
    <property type="term" value="C:membrane"/>
    <property type="evidence" value="ECO:0007669"/>
    <property type="project" value="UniProtKB-SubCell"/>
</dbReference>